<dbReference type="AlphaFoldDB" id="Q2RXK2"/>
<accession>Q2RXK2</accession>
<dbReference type="EMBL" id="CP000230">
    <property type="protein sequence ID" value="ABC21143.1"/>
    <property type="molecule type" value="Genomic_DNA"/>
</dbReference>
<dbReference type="Gene3D" id="3.10.450.50">
    <property type="match status" value="1"/>
</dbReference>
<dbReference type="InterPro" id="IPR037401">
    <property type="entry name" value="SnoaL-like"/>
</dbReference>
<dbReference type="Proteomes" id="UP000001929">
    <property type="component" value="Chromosome"/>
</dbReference>
<proteinExistence type="predicted"/>
<dbReference type="EnsemblBacteria" id="ABC21143">
    <property type="protein sequence ID" value="ABC21143"/>
    <property type="gene ID" value="Rru_A0338"/>
</dbReference>
<dbReference type="Pfam" id="PF12680">
    <property type="entry name" value="SnoaL_2"/>
    <property type="match status" value="1"/>
</dbReference>
<dbReference type="HOGENOM" id="CLU_148715_1_0_5"/>
<dbReference type="SUPFAM" id="SSF54427">
    <property type="entry name" value="NTF2-like"/>
    <property type="match status" value="1"/>
</dbReference>
<dbReference type="RefSeq" id="WP_011388091.1">
    <property type="nucleotide sequence ID" value="NC_007643.1"/>
</dbReference>
<dbReference type="eggNOG" id="COG3631">
    <property type="taxonomic scope" value="Bacteria"/>
</dbReference>
<dbReference type="STRING" id="269796.Rru_A0338"/>
<gene>
    <name evidence="2" type="ordered locus">Rru_A0338</name>
</gene>
<reference evidence="2 3" key="1">
    <citation type="journal article" date="2011" name="Stand. Genomic Sci.">
        <title>Complete genome sequence of Rhodospirillum rubrum type strain (S1).</title>
        <authorList>
            <person name="Munk A.C."/>
            <person name="Copeland A."/>
            <person name="Lucas S."/>
            <person name="Lapidus A."/>
            <person name="Del Rio T.G."/>
            <person name="Barry K."/>
            <person name="Detter J.C."/>
            <person name="Hammon N."/>
            <person name="Israni S."/>
            <person name="Pitluck S."/>
            <person name="Brettin T."/>
            <person name="Bruce D."/>
            <person name="Han C."/>
            <person name="Tapia R."/>
            <person name="Gilna P."/>
            <person name="Schmutz J."/>
            <person name="Larimer F."/>
            <person name="Land M."/>
            <person name="Kyrpides N.C."/>
            <person name="Mavromatis K."/>
            <person name="Richardson P."/>
            <person name="Rohde M."/>
            <person name="Goker M."/>
            <person name="Klenk H.P."/>
            <person name="Zhang Y."/>
            <person name="Roberts G.P."/>
            <person name="Reslewic S."/>
            <person name="Schwartz D.C."/>
        </authorList>
    </citation>
    <scope>NUCLEOTIDE SEQUENCE [LARGE SCALE GENOMIC DNA]</scope>
    <source>
        <strain evidence="3">ATCC 11170 / ATH 1.1.1 / DSM 467 / LMG 4362 / NCIMB 8255 / S1</strain>
    </source>
</reference>
<protein>
    <recommendedName>
        <fullName evidence="1">SnoaL-like domain-containing protein</fullName>
    </recommendedName>
</protein>
<evidence type="ECO:0000313" key="2">
    <source>
        <dbReference type="EMBL" id="ABC21143.1"/>
    </source>
</evidence>
<organism evidence="2 3">
    <name type="scientific">Rhodospirillum rubrum (strain ATCC 11170 / ATH 1.1.1 / DSM 467 / LMG 4362 / NCIMB 8255 / S1)</name>
    <dbReference type="NCBI Taxonomy" id="269796"/>
    <lineage>
        <taxon>Bacteria</taxon>
        <taxon>Pseudomonadati</taxon>
        <taxon>Pseudomonadota</taxon>
        <taxon>Alphaproteobacteria</taxon>
        <taxon>Rhodospirillales</taxon>
        <taxon>Rhodospirillaceae</taxon>
        <taxon>Rhodospirillum</taxon>
    </lineage>
</organism>
<dbReference type="InterPro" id="IPR032710">
    <property type="entry name" value="NTF2-like_dom_sf"/>
</dbReference>
<keyword evidence="3" id="KW-1185">Reference proteome</keyword>
<name>Q2RXK2_RHORT</name>
<dbReference type="PATRIC" id="fig|269796.9.peg.394"/>
<evidence type="ECO:0000259" key="1">
    <source>
        <dbReference type="Pfam" id="PF12680"/>
    </source>
</evidence>
<dbReference type="KEGG" id="rru:Rru_A0338"/>
<evidence type="ECO:0000313" key="3">
    <source>
        <dbReference type="Proteomes" id="UP000001929"/>
    </source>
</evidence>
<dbReference type="PhylomeDB" id="Q2RXK2"/>
<feature type="domain" description="SnoaL-like" evidence="1">
    <location>
        <begin position="14"/>
        <end position="101"/>
    </location>
</feature>
<sequence>MPIPLPGPVAAYFAADHNDGDLVALCFTENAVVVDERQTHTGRDAIRAWQAEASAKVSYTVDPFAVSEEGGRTVVSGRVAGDFPGSPVDLRYAFVVDGDKIARLEITG</sequence>